<dbReference type="EMBL" id="FXSZ01000013">
    <property type="protein sequence ID" value="SMO81555.1"/>
    <property type="molecule type" value="Genomic_DNA"/>
</dbReference>
<organism evidence="2 3">
    <name type="scientific">Solitalea koreensis</name>
    <dbReference type="NCBI Taxonomy" id="543615"/>
    <lineage>
        <taxon>Bacteria</taxon>
        <taxon>Pseudomonadati</taxon>
        <taxon>Bacteroidota</taxon>
        <taxon>Sphingobacteriia</taxon>
        <taxon>Sphingobacteriales</taxon>
        <taxon>Sphingobacteriaceae</taxon>
        <taxon>Solitalea</taxon>
    </lineage>
</organism>
<keyword evidence="1" id="KW-0732">Signal</keyword>
<dbReference type="RefSeq" id="WP_142604682.1">
    <property type="nucleotide sequence ID" value="NZ_FXSZ01000013.1"/>
</dbReference>
<accession>A0A521ECB4</accession>
<dbReference type="Proteomes" id="UP000315971">
    <property type="component" value="Unassembled WGS sequence"/>
</dbReference>
<evidence type="ECO:0000313" key="2">
    <source>
        <dbReference type="EMBL" id="SMO81555.1"/>
    </source>
</evidence>
<name>A0A521ECB4_9SPHI</name>
<evidence type="ECO:0008006" key="4">
    <source>
        <dbReference type="Google" id="ProtNLM"/>
    </source>
</evidence>
<evidence type="ECO:0000313" key="3">
    <source>
        <dbReference type="Proteomes" id="UP000315971"/>
    </source>
</evidence>
<reference evidence="2 3" key="1">
    <citation type="submission" date="2017-05" db="EMBL/GenBank/DDBJ databases">
        <authorList>
            <person name="Varghese N."/>
            <person name="Submissions S."/>
        </authorList>
    </citation>
    <scope>NUCLEOTIDE SEQUENCE [LARGE SCALE GENOMIC DNA]</scope>
    <source>
        <strain evidence="2 3">DSM 21342</strain>
    </source>
</reference>
<feature type="chain" id="PRO_5021884047" description="Lipocalin-like domain-containing protein" evidence="1">
    <location>
        <begin position="20"/>
        <end position="152"/>
    </location>
</feature>
<proteinExistence type="predicted"/>
<sequence length="152" mass="17063">MKNLFKSLFILLSFTTLFSSCEKQETASPEVPSGMVGVWEAQSADVKILTHSNVVVEQTSLKKDQFAGEYPIRIEFTADKLIYSYLKNGVTVKEEISYYMNTVDNKIHIKGSSGEDIPLIYVVKGYTLTVLFVNGSTPDFSSHVNVTFIKKF</sequence>
<dbReference type="AlphaFoldDB" id="A0A521ECB4"/>
<gene>
    <name evidence="2" type="ORF">SAMN06265350_11340</name>
</gene>
<evidence type="ECO:0000256" key="1">
    <source>
        <dbReference type="SAM" id="SignalP"/>
    </source>
</evidence>
<keyword evidence="3" id="KW-1185">Reference proteome</keyword>
<feature type="signal peptide" evidence="1">
    <location>
        <begin position="1"/>
        <end position="19"/>
    </location>
</feature>
<dbReference type="PROSITE" id="PS51257">
    <property type="entry name" value="PROKAR_LIPOPROTEIN"/>
    <property type="match status" value="1"/>
</dbReference>
<protein>
    <recommendedName>
        <fullName evidence="4">Lipocalin-like domain-containing protein</fullName>
    </recommendedName>
</protein>